<dbReference type="PANTHER" id="PTHR42961:SF2">
    <property type="entry name" value="IRON-SULFUR PROTEIN NUBPL"/>
    <property type="match status" value="1"/>
</dbReference>
<dbReference type="GO" id="GO:0016887">
    <property type="term" value="F:ATP hydrolysis activity"/>
    <property type="evidence" value="ECO:0007669"/>
    <property type="project" value="UniProtKB-UniRule"/>
</dbReference>
<gene>
    <name evidence="7" type="ORF">SOO65_01150</name>
</gene>
<dbReference type="GO" id="GO:0046872">
    <property type="term" value="F:metal ion binding"/>
    <property type="evidence" value="ECO:0007669"/>
    <property type="project" value="UniProtKB-KW"/>
</dbReference>
<feature type="binding site" evidence="6">
    <location>
        <begin position="130"/>
        <end position="137"/>
    </location>
    <ligand>
        <name>ATP</name>
        <dbReference type="ChEBI" id="CHEBI:30616"/>
    </ligand>
</feature>
<dbReference type="AlphaFoldDB" id="A0AAX4HQX3"/>
<comment type="similarity">
    <text evidence="6">Belongs to the Mrp/NBP35 ATP-binding proteins family.</text>
</comment>
<evidence type="ECO:0000313" key="8">
    <source>
        <dbReference type="Proteomes" id="UP001324634"/>
    </source>
</evidence>
<dbReference type="SUPFAM" id="SSF52540">
    <property type="entry name" value="P-loop containing nucleoside triphosphate hydrolases"/>
    <property type="match status" value="1"/>
</dbReference>
<dbReference type="RefSeq" id="WP_321395645.1">
    <property type="nucleotide sequence ID" value="NZ_CP139487.1"/>
</dbReference>
<evidence type="ECO:0000256" key="2">
    <source>
        <dbReference type="ARBA" id="ARBA00022741"/>
    </source>
</evidence>
<dbReference type="InterPro" id="IPR033756">
    <property type="entry name" value="YlxH/NBP35"/>
</dbReference>
<evidence type="ECO:0000313" key="7">
    <source>
        <dbReference type="EMBL" id="WPU65349.1"/>
    </source>
</evidence>
<evidence type="ECO:0000256" key="5">
    <source>
        <dbReference type="ARBA" id="ARBA00023014"/>
    </source>
</evidence>
<name>A0AAX4HQX3_9BACT</name>
<dbReference type="InterPro" id="IPR044304">
    <property type="entry name" value="NUBPL-like"/>
</dbReference>
<accession>A0AAX4HQX3</accession>
<organism evidence="7 8">
    <name type="scientific">Peredibacter starrii</name>
    <dbReference type="NCBI Taxonomy" id="28202"/>
    <lineage>
        <taxon>Bacteria</taxon>
        <taxon>Pseudomonadati</taxon>
        <taxon>Bdellovibrionota</taxon>
        <taxon>Bacteriovoracia</taxon>
        <taxon>Bacteriovoracales</taxon>
        <taxon>Bacteriovoracaceae</taxon>
        <taxon>Peredibacter</taxon>
    </lineage>
</organism>
<dbReference type="GO" id="GO:0140663">
    <property type="term" value="F:ATP-dependent FeS chaperone activity"/>
    <property type="evidence" value="ECO:0007669"/>
    <property type="project" value="InterPro"/>
</dbReference>
<dbReference type="EMBL" id="CP139487">
    <property type="protein sequence ID" value="WPU65349.1"/>
    <property type="molecule type" value="Genomic_DNA"/>
</dbReference>
<dbReference type="InterPro" id="IPR000808">
    <property type="entry name" value="Mrp-like_CS"/>
</dbReference>
<comment type="subunit">
    <text evidence="6">Homodimer.</text>
</comment>
<keyword evidence="3 6" id="KW-0067">ATP-binding</keyword>
<evidence type="ECO:0000256" key="4">
    <source>
        <dbReference type="ARBA" id="ARBA00023004"/>
    </source>
</evidence>
<dbReference type="HAMAP" id="MF_02040">
    <property type="entry name" value="Mrp_NBP35"/>
    <property type="match status" value="1"/>
</dbReference>
<keyword evidence="4 6" id="KW-0408">Iron</keyword>
<proteinExistence type="inferred from homology"/>
<dbReference type="FunFam" id="3.40.50.300:FF:001119">
    <property type="entry name" value="Iron-sulfur cluster carrier protein"/>
    <property type="match status" value="1"/>
</dbReference>
<evidence type="ECO:0000256" key="3">
    <source>
        <dbReference type="ARBA" id="ARBA00022840"/>
    </source>
</evidence>
<comment type="function">
    <text evidence="6">Binds and transfers iron-sulfur (Fe-S) clusters to target apoproteins. Can hydrolyze ATP.</text>
</comment>
<dbReference type="CDD" id="cd02037">
    <property type="entry name" value="Mrp_NBP35"/>
    <property type="match status" value="1"/>
</dbReference>
<protein>
    <recommendedName>
        <fullName evidence="6">Iron-sulfur cluster carrier protein</fullName>
    </recommendedName>
</protein>
<evidence type="ECO:0000256" key="6">
    <source>
        <dbReference type="HAMAP-Rule" id="MF_02040"/>
    </source>
</evidence>
<reference evidence="7 8" key="1">
    <citation type="submission" date="2023-11" db="EMBL/GenBank/DDBJ databases">
        <title>Peredibacter starrii A3.12.</title>
        <authorList>
            <person name="Mitchell R.J."/>
        </authorList>
    </citation>
    <scope>NUCLEOTIDE SEQUENCE [LARGE SCALE GENOMIC DNA]</scope>
    <source>
        <strain evidence="7 8">A3.12</strain>
    </source>
</reference>
<keyword evidence="6" id="KW-0378">Hydrolase</keyword>
<evidence type="ECO:0000256" key="1">
    <source>
        <dbReference type="ARBA" id="ARBA00022723"/>
    </source>
</evidence>
<dbReference type="GO" id="GO:0016226">
    <property type="term" value="P:iron-sulfur cluster assembly"/>
    <property type="evidence" value="ECO:0007669"/>
    <property type="project" value="InterPro"/>
</dbReference>
<keyword evidence="8" id="KW-1185">Reference proteome</keyword>
<dbReference type="InterPro" id="IPR019591">
    <property type="entry name" value="Mrp/NBP35_ATP-bd"/>
</dbReference>
<dbReference type="PANTHER" id="PTHR42961">
    <property type="entry name" value="IRON-SULFUR PROTEIN NUBPL"/>
    <property type="match status" value="1"/>
</dbReference>
<dbReference type="InterPro" id="IPR027417">
    <property type="entry name" value="P-loop_NTPase"/>
</dbReference>
<dbReference type="Proteomes" id="UP001324634">
    <property type="component" value="Chromosome"/>
</dbReference>
<sequence>MIDQIKARLNQIKNPATGATFEAENRWQHIAMDGDKLVAQYNRDGISPAEKRVIEGEIQKALGDLMVVDNIMVKTTSSQSQDVFKALDKQGEAPTKAPETQPAQIKAGHGTIDKKKPVPGVGKIIAIGSGKGGVGKSTFTSNLALSLAKKGHKVGIIDADIYGPSLPMIFGKRDEKPRSNSEKKIIPVEAFGIKFMSFGFFINENDPVIWRGPMLGGVLNQFLFDVDWSGLDYLLIDLPPGTGDIQLSMIQNAHVDAAIVISTPQDIALLDAKKGVEMFKKLNLPVIGMVENMSSFICSSCGTEHHIFGEGGVAKAVEQLQIDFLGQVPLEIELRTGSDHGLPYMSQDQFQGRPVWTSFMNVTEKVEHFFNPNPTPANKGGFFSKILGLNK</sequence>
<dbReference type="GO" id="GO:0005524">
    <property type="term" value="F:ATP binding"/>
    <property type="evidence" value="ECO:0007669"/>
    <property type="project" value="UniProtKB-UniRule"/>
</dbReference>
<dbReference type="GO" id="GO:0051539">
    <property type="term" value="F:4 iron, 4 sulfur cluster binding"/>
    <property type="evidence" value="ECO:0007669"/>
    <property type="project" value="TreeGrafter"/>
</dbReference>
<dbReference type="Pfam" id="PF10609">
    <property type="entry name" value="ParA"/>
    <property type="match status" value="1"/>
</dbReference>
<keyword evidence="5 6" id="KW-0411">Iron-sulfur</keyword>
<dbReference type="PROSITE" id="PS01215">
    <property type="entry name" value="MRP"/>
    <property type="match status" value="1"/>
</dbReference>
<dbReference type="Gene3D" id="3.40.50.300">
    <property type="entry name" value="P-loop containing nucleotide triphosphate hydrolases"/>
    <property type="match status" value="1"/>
</dbReference>
<keyword evidence="2 6" id="KW-0547">Nucleotide-binding</keyword>
<keyword evidence="1 6" id="KW-0479">Metal-binding</keyword>
<dbReference type="KEGG" id="psti:SOO65_01150"/>